<gene>
    <name evidence="1" type="ORF">EV182_008603</name>
</gene>
<dbReference type="EMBL" id="JAMZIH010009675">
    <property type="protein sequence ID" value="KAJ1669774.1"/>
    <property type="molecule type" value="Genomic_DNA"/>
</dbReference>
<proteinExistence type="predicted"/>
<reference evidence="1" key="1">
    <citation type="submission" date="2022-06" db="EMBL/GenBank/DDBJ databases">
        <title>Phylogenomic reconstructions and comparative analyses of Kickxellomycotina fungi.</title>
        <authorList>
            <person name="Reynolds N.K."/>
            <person name="Stajich J.E."/>
            <person name="Barry K."/>
            <person name="Grigoriev I.V."/>
            <person name="Crous P."/>
            <person name="Smith M.E."/>
        </authorList>
    </citation>
    <scope>NUCLEOTIDE SEQUENCE</scope>
    <source>
        <strain evidence="1">RSA 2271</strain>
    </source>
</reference>
<accession>A0ACC1H7G7</accession>
<dbReference type="Proteomes" id="UP001145114">
    <property type="component" value="Unassembled WGS sequence"/>
</dbReference>
<protein>
    <submittedName>
        <fullName evidence="1">Uncharacterized protein</fullName>
    </submittedName>
</protein>
<feature type="non-terminal residue" evidence="1">
    <location>
        <position position="101"/>
    </location>
</feature>
<name>A0ACC1H7G7_9FUNG</name>
<evidence type="ECO:0000313" key="2">
    <source>
        <dbReference type="Proteomes" id="UP001145114"/>
    </source>
</evidence>
<comment type="caution">
    <text evidence="1">The sequence shown here is derived from an EMBL/GenBank/DDBJ whole genome shotgun (WGS) entry which is preliminary data.</text>
</comment>
<sequence>MAASSSSGAGNAVKQGMMKLPSIRDLIRIYGLTAQSRLSQNFILDKNVTDAIVRSAKLDAENSVVVEVGPGPGLLTRSIMDAGVKRIVAVEKDERFLPTLQ</sequence>
<evidence type="ECO:0000313" key="1">
    <source>
        <dbReference type="EMBL" id="KAJ1669774.1"/>
    </source>
</evidence>
<keyword evidence="2" id="KW-1185">Reference proteome</keyword>
<organism evidence="1 2">
    <name type="scientific">Spiromyces aspiralis</name>
    <dbReference type="NCBI Taxonomy" id="68401"/>
    <lineage>
        <taxon>Eukaryota</taxon>
        <taxon>Fungi</taxon>
        <taxon>Fungi incertae sedis</taxon>
        <taxon>Zoopagomycota</taxon>
        <taxon>Kickxellomycotina</taxon>
        <taxon>Kickxellomycetes</taxon>
        <taxon>Kickxellales</taxon>
        <taxon>Kickxellaceae</taxon>
        <taxon>Spiromyces</taxon>
    </lineage>
</organism>